<evidence type="ECO:0000313" key="5">
    <source>
        <dbReference type="Proteomes" id="UP001165135"/>
    </source>
</evidence>
<keyword evidence="1" id="KW-0238">DNA-binding</keyword>
<dbReference type="InterPro" id="IPR010095">
    <property type="entry name" value="Cas12f1-like_TNB"/>
</dbReference>
<dbReference type="Pfam" id="PF07282">
    <property type="entry name" value="Cas12f1-like_TNB"/>
    <property type="match status" value="1"/>
</dbReference>
<evidence type="ECO:0000313" key="4">
    <source>
        <dbReference type="EMBL" id="GLY77728.1"/>
    </source>
</evidence>
<evidence type="ECO:0000256" key="2">
    <source>
        <dbReference type="SAM" id="MobiDB-lite"/>
    </source>
</evidence>
<feature type="region of interest" description="Disordered" evidence="2">
    <location>
        <begin position="339"/>
        <end position="364"/>
    </location>
</feature>
<proteinExistence type="predicted"/>
<comment type="caution">
    <text evidence="4">The sequence shown here is derived from an EMBL/GenBank/DDBJ whole genome shotgun (WGS) entry which is preliminary data.</text>
</comment>
<reference evidence="4" key="1">
    <citation type="submission" date="2023-03" db="EMBL/GenBank/DDBJ databases">
        <title>Actinoallomurus iriomotensis NBRC 103681.</title>
        <authorList>
            <person name="Ichikawa N."/>
            <person name="Sato H."/>
            <person name="Tonouchi N."/>
        </authorList>
    </citation>
    <scope>NUCLEOTIDE SEQUENCE</scope>
    <source>
        <strain evidence="4">NBRC 103681</strain>
    </source>
</reference>
<dbReference type="GO" id="GO:0003677">
    <property type="term" value="F:DNA binding"/>
    <property type="evidence" value="ECO:0007669"/>
    <property type="project" value="UniProtKB-KW"/>
</dbReference>
<protein>
    <submittedName>
        <fullName evidence="4">Transposase</fullName>
    </submittedName>
</protein>
<dbReference type="GO" id="GO:0006310">
    <property type="term" value="P:DNA recombination"/>
    <property type="evidence" value="ECO:0007669"/>
    <property type="project" value="UniProtKB-KW"/>
</dbReference>
<dbReference type="GO" id="GO:0032196">
    <property type="term" value="P:transposition"/>
    <property type="evidence" value="ECO:0007669"/>
    <property type="project" value="UniProtKB-KW"/>
</dbReference>
<organism evidence="4 5">
    <name type="scientific">Actinoallomurus iriomotensis</name>
    <dbReference type="NCBI Taxonomy" id="478107"/>
    <lineage>
        <taxon>Bacteria</taxon>
        <taxon>Bacillati</taxon>
        <taxon>Actinomycetota</taxon>
        <taxon>Actinomycetes</taxon>
        <taxon>Streptosporangiales</taxon>
        <taxon>Thermomonosporaceae</taxon>
        <taxon>Actinoallomurus</taxon>
    </lineage>
</organism>
<accession>A0A9W6RL78</accession>
<dbReference type="RefSeq" id="WP_285627699.1">
    <property type="nucleotide sequence ID" value="NZ_BSTJ01000008.1"/>
</dbReference>
<name>A0A9W6RL78_9ACTN</name>
<evidence type="ECO:0000259" key="3">
    <source>
        <dbReference type="Pfam" id="PF07282"/>
    </source>
</evidence>
<sequence>MTLRKSAVKQAGCSSAVQVRLTPTPEQAVRLAAAVAVCNTAATYASRIAWEQGVFGQLALHRLIYRHLRDHFADLGAQATVRTIARVADVYANRRSTRKRAHVFRPHAAVPYDARMISFNRDARIASVWTPAGRIHVAYTGRDSDLKAIATLPIGECDLIERNGLWLLQVAVTLPRPDFAEPVNGFLGVDQGTANLTVTSDGEVLPGKTLPGTIENNGHIRGLRDRRHRQRRRLQAKGTSAARRRLRTLAGRESRMMKDVNHQISKHLVRKAERAGIAFTTVDPAYTSQTCPRCGHVTRLNRPERGTFRCRSCDLAGHADHIAAINIANRGVEGWGAINRPHATGLPSARRAPESKPQTSTRGR</sequence>
<dbReference type="EMBL" id="BSTJ01000008">
    <property type="protein sequence ID" value="GLY77728.1"/>
    <property type="molecule type" value="Genomic_DNA"/>
</dbReference>
<dbReference type="AlphaFoldDB" id="A0A9W6RL78"/>
<feature type="domain" description="Cas12f1-like TNB" evidence="3">
    <location>
        <begin position="263"/>
        <end position="327"/>
    </location>
</feature>
<gene>
    <name evidence="4" type="ORF">Airi01_059950</name>
</gene>
<evidence type="ECO:0000256" key="1">
    <source>
        <dbReference type="ARBA" id="ARBA00023125"/>
    </source>
</evidence>
<dbReference type="Proteomes" id="UP001165135">
    <property type="component" value="Unassembled WGS sequence"/>
</dbReference>